<keyword evidence="4" id="KW-0963">Cytoplasm</keyword>
<evidence type="ECO:0000256" key="4">
    <source>
        <dbReference type="ARBA" id="ARBA00022490"/>
    </source>
</evidence>
<dbReference type="RefSeq" id="WP_050673900.1">
    <property type="nucleotide sequence ID" value="NZ_CVRL01000037.1"/>
</dbReference>
<dbReference type="PROSITE" id="PS50206">
    <property type="entry name" value="RHODANESE_3"/>
    <property type="match status" value="1"/>
</dbReference>
<dbReference type="Gene3D" id="3.30.9.10">
    <property type="entry name" value="D-Amino Acid Oxidase, subunit A, domain 2"/>
    <property type="match status" value="1"/>
</dbReference>
<evidence type="ECO:0000256" key="14">
    <source>
        <dbReference type="ARBA" id="ARBA00044295"/>
    </source>
</evidence>
<evidence type="ECO:0000256" key="6">
    <source>
        <dbReference type="ARBA" id="ARBA00022643"/>
    </source>
</evidence>
<dbReference type="InterPro" id="IPR006076">
    <property type="entry name" value="FAD-dep_OxRdtase"/>
</dbReference>
<comment type="cofactor">
    <cofactor evidence="1">
        <name>FMN</name>
        <dbReference type="ChEBI" id="CHEBI:58210"/>
    </cofactor>
</comment>
<dbReference type="GO" id="GO:0005737">
    <property type="term" value="C:cytoplasm"/>
    <property type="evidence" value="ECO:0007669"/>
    <property type="project" value="UniProtKB-SubCell"/>
</dbReference>
<evidence type="ECO:0000256" key="8">
    <source>
        <dbReference type="ARBA" id="ARBA00022827"/>
    </source>
</evidence>
<dbReference type="InterPro" id="IPR036188">
    <property type="entry name" value="FAD/NAD-bd_sf"/>
</dbReference>
<evidence type="ECO:0000256" key="7">
    <source>
        <dbReference type="ARBA" id="ARBA00022741"/>
    </source>
</evidence>
<evidence type="ECO:0000313" key="18">
    <source>
        <dbReference type="EMBL" id="CRL12046.1"/>
    </source>
</evidence>
<dbReference type="GO" id="GO:0046653">
    <property type="term" value="P:tetrahydrofolate metabolic process"/>
    <property type="evidence" value="ECO:0007669"/>
    <property type="project" value="InterPro"/>
</dbReference>
<comment type="catalytic activity">
    <reaction evidence="15">
        <text>sarcosine + O2 + H2O = formaldehyde + glycine + H2O2</text>
        <dbReference type="Rhea" id="RHEA:13313"/>
        <dbReference type="ChEBI" id="CHEBI:15377"/>
        <dbReference type="ChEBI" id="CHEBI:15379"/>
        <dbReference type="ChEBI" id="CHEBI:16240"/>
        <dbReference type="ChEBI" id="CHEBI:16842"/>
        <dbReference type="ChEBI" id="CHEBI:57305"/>
        <dbReference type="ChEBI" id="CHEBI:57433"/>
    </reaction>
</comment>
<dbReference type="NCBIfam" id="TIGR01373">
    <property type="entry name" value="soxB"/>
    <property type="match status" value="1"/>
</dbReference>
<dbReference type="EMBL" id="CVRL01000037">
    <property type="protein sequence ID" value="CRL12046.1"/>
    <property type="molecule type" value="Genomic_DNA"/>
</dbReference>
<dbReference type="AlphaFoldDB" id="A0A0H5D4K9"/>
<dbReference type="GO" id="GO:0008115">
    <property type="term" value="F:sarcosine oxidase activity"/>
    <property type="evidence" value="ECO:0007669"/>
    <property type="project" value="InterPro"/>
</dbReference>
<organism evidence="18 19">
    <name type="scientific">Phaeobacter italicus</name>
    <dbReference type="NCBI Taxonomy" id="481446"/>
    <lineage>
        <taxon>Bacteria</taxon>
        <taxon>Pseudomonadati</taxon>
        <taxon>Pseudomonadota</taxon>
        <taxon>Alphaproteobacteria</taxon>
        <taxon>Rhodobacterales</taxon>
        <taxon>Roseobacteraceae</taxon>
        <taxon>Phaeobacter</taxon>
    </lineage>
</organism>
<dbReference type="Gene3D" id="3.50.50.60">
    <property type="entry name" value="FAD/NAD(P)-binding domain"/>
    <property type="match status" value="1"/>
</dbReference>
<feature type="domain" description="Rhodanese" evidence="17">
    <location>
        <begin position="34"/>
        <end position="78"/>
    </location>
</feature>
<evidence type="ECO:0000256" key="16">
    <source>
        <dbReference type="ARBA" id="ARBA00048917"/>
    </source>
</evidence>
<protein>
    <recommendedName>
        <fullName evidence="12">Sarcosine oxidase subunit beta</fullName>
        <ecNumber evidence="11">1.5.3.24</ecNumber>
    </recommendedName>
    <alternativeName>
        <fullName evidence="13">Sarcosine oxidase (5,10-methylenetetrahydrofolate-forming) subunit beta</fullName>
    </alternativeName>
    <alternativeName>
        <fullName evidence="14">Tetrameric sarcosine oxidase subunit beta</fullName>
    </alternativeName>
</protein>
<keyword evidence="19" id="KW-1185">Reference proteome</keyword>
<dbReference type="GO" id="GO:0000166">
    <property type="term" value="F:nucleotide binding"/>
    <property type="evidence" value="ECO:0007669"/>
    <property type="project" value="UniProtKB-KW"/>
</dbReference>
<dbReference type="InterPro" id="IPR006278">
    <property type="entry name" value="SoxB"/>
</dbReference>
<proteinExistence type="inferred from homology"/>
<evidence type="ECO:0000313" key="19">
    <source>
        <dbReference type="Proteomes" id="UP000043764"/>
    </source>
</evidence>
<evidence type="ECO:0000256" key="1">
    <source>
        <dbReference type="ARBA" id="ARBA00001917"/>
    </source>
</evidence>
<gene>
    <name evidence="18" type="primary">soxB_3</name>
    <name evidence="18" type="ORF">NIT7321_02918</name>
</gene>
<evidence type="ECO:0000256" key="15">
    <source>
        <dbReference type="ARBA" id="ARBA00047316"/>
    </source>
</evidence>
<dbReference type="SUPFAM" id="SSF54373">
    <property type="entry name" value="FAD-linked reductases, C-terminal domain"/>
    <property type="match status" value="1"/>
</dbReference>
<evidence type="ECO:0000256" key="13">
    <source>
        <dbReference type="ARBA" id="ARBA00044216"/>
    </source>
</evidence>
<evidence type="ECO:0000256" key="2">
    <source>
        <dbReference type="ARBA" id="ARBA00001974"/>
    </source>
</evidence>
<dbReference type="Pfam" id="PF01266">
    <property type="entry name" value="DAO"/>
    <property type="match status" value="1"/>
</dbReference>
<keyword evidence="5" id="KW-0285">Flavoprotein</keyword>
<evidence type="ECO:0000256" key="12">
    <source>
        <dbReference type="ARBA" id="ARBA00044150"/>
    </source>
</evidence>
<evidence type="ECO:0000256" key="3">
    <source>
        <dbReference type="ARBA" id="ARBA00004496"/>
    </source>
</evidence>
<comment type="cofactor">
    <cofactor evidence="2">
        <name>FAD</name>
        <dbReference type="ChEBI" id="CHEBI:57692"/>
    </cofactor>
</comment>
<evidence type="ECO:0000256" key="11">
    <source>
        <dbReference type="ARBA" id="ARBA00044044"/>
    </source>
</evidence>
<keyword evidence="8" id="KW-0274">FAD</keyword>
<comment type="similarity">
    <text evidence="10">Belongs to the SoxB family.</text>
</comment>
<keyword evidence="6" id="KW-0288">FMN</keyword>
<comment type="subcellular location">
    <subcellularLocation>
        <location evidence="3">Cytoplasm</location>
    </subcellularLocation>
</comment>
<name>A0A0H5D4K9_9RHOB</name>
<evidence type="ECO:0000256" key="10">
    <source>
        <dbReference type="ARBA" id="ARBA00043973"/>
    </source>
</evidence>
<evidence type="ECO:0000256" key="9">
    <source>
        <dbReference type="ARBA" id="ARBA00023002"/>
    </source>
</evidence>
<reference evidence="19" key="1">
    <citation type="submission" date="2015-05" db="EMBL/GenBank/DDBJ databases">
        <authorList>
            <person name="Rodrigo-Torres Lidia"/>
            <person name="Arahal R.David."/>
        </authorList>
    </citation>
    <scope>NUCLEOTIDE SEQUENCE [LARGE SCALE GENOMIC DNA]</scope>
    <source>
        <strain evidence="19">CECT 7321</strain>
    </source>
</reference>
<accession>A0A0H5D4K9</accession>
<dbReference type="EC" id="1.5.3.24" evidence="11"/>
<evidence type="ECO:0000256" key="5">
    <source>
        <dbReference type="ARBA" id="ARBA00022630"/>
    </source>
</evidence>
<evidence type="ECO:0000259" key="17">
    <source>
        <dbReference type="PROSITE" id="PS50206"/>
    </source>
</evidence>
<dbReference type="Proteomes" id="UP000043764">
    <property type="component" value="Unassembled WGS sequence"/>
</dbReference>
<dbReference type="PANTHER" id="PTHR13847">
    <property type="entry name" value="SARCOSINE DEHYDROGENASE-RELATED"/>
    <property type="match status" value="1"/>
</dbReference>
<dbReference type="PANTHER" id="PTHR13847:SF287">
    <property type="entry name" value="FAD-DEPENDENT OXIDOREDUCTASE DOMAIN-CONTAINING PROTEIN 1"/>
    <property type="match status" value="1"/>
</dbReference>
<dbReference type="SUPFAM" id="SSF51905">
    <property type="entry name" value="FAD/NAD(P)-binding domain"/>
    <property type="match status" value="1"/>
</dbReference>
<sequence>MRYSALGLIKEALTGHKGWRPQWRDVAPQSHYDYVIIGGGGHGLATAYYLAKVFGAARIAVLEKGWIGGGNVGRNTTIIRSNYLLDGNEPFYEFSLKLWENLEQDLNYNAMVSQRGILNLVHTDAQRDAARRRGNAMILNGSDAELLDTGGVRAMYPFLNFDDARFPIKGGLLHRRGGTVRHDAVAWGYARGADMRGVDIIQNCEVTGLRIEGGKVQGVETSRGYIGTGKVGVSVAGNSSRVMALAGMRLPIESHVLQAFVSEGLKPFIPGVITYGAGHFYCSQSDKGGLVFGGDIDMYNSYAQRGNLPVVEDVVESGMSLIPALGRARLLRSWGGIMDMSMDGSPFIDRTDIEGLYFNGGWCYGGFKATPAAGYCFAHLLKTDRPHETATAYRLDRFMSGHMIDEKGQGAQPNLH</sequence>
<comment type="catalytic activity">
    <reaction evidence="16">
        <text>sarcosine + (6S)-5,6,7,8-tetrahydrofolate + O2 = (6R)-5,10-methylene-5,6,7,8-tetrahydrofolate + glycine + H2O2</text>
        <dbReference type="Rhea" id="RHEA:70455"/>
        <dbReference type="ChEBI" id="CHEBI:15379"/>
        <dbReference type="ChEBI" id="CHEBI:15636"/>
        <dbReference type="ChEBI" id="CHEBI:16240"/>
        <dbReference type="ChEBI" id="CHEBI:57305"/>
        <dbReference type="ChEBI" id="CHEBI:57433"/>
        <dbReference type="ChEBI" id="CHEBI:57453"/>
        <dbReference type="EC" id="1.5.3.24"/>
    </reaction>
</comment>
<dbReference type="STRING" id="481446.NIT7645_03555"/>
<keyword evidence="7" id="KW-0547">Nucleotide-binding</keyword>
<dbReference type="InterPro" id="IPR001763">
    <property type="entry name" value="Rhodanese-like_dom"/>
</dbReference>
<keyword evidence="9 18" id="KW-0560">Oxidoreductase</keyword>